<proteinExistence type="inferred from homology"/>
<keyword evidence="6" id="KW-0206">Cytoskeleton</keyword>
<evidence type="ECO:0000256" key="6">
    <source>
        <dbReference type="ARBA" id="ARBA00023212"/>
    </source>
</evidence>
<evidence type="ECO:0000256" key="4">
    <source>
        <dbReference type="ARBA" id="ARBA00022174"/>
    </source>
</evidence>
<evidence type="ECO:0000313" key="10">
    <source>
        <dbReference type="Proteomes" id="UP000198287"/>
    </source>
</evidence>
<evidence type="ECO:0000256" key="5">
    <source>
        <dbReference type="ARBA" id="ARBA00022490"/>
    </source>
</evidence>
<dbReference type="Proteomes" id="UP000198287">
    <property type="component" value="Unassembled WGS sequence"/>
</dbReference>
<gene>
    <name evidence="9" type="ORF">Fcan01_18724</name>
</gene>
<evidence type="ECO:0000313" key="9">
    <source>
        <dbReference type="EMBL" id="OXA46672.1"/>
    </source>
</evidence>
<dbReference type="AlphaFoldDB" id="A0A226DMB2"/>
<keyword evidence="10" id="KW-1185">Reference proteome</keyword>
<keyword evidence="7" id="KW-0966">Cell projection</keyword>
<dbReference type="EMBL" id="LNIX01000015">
    <property type="protein sequence ID" value="OXA46672.1"/>
    <property type="molecule type" value="Genomic_DNA"/>
</dbReference>
<comment type="function">
    <text evidence="1">Cilium- and flagellum-specific protein that plays a role in axonemal structure organization and motility. May play a role in outer and inner dynein arm assembly.</text>
</comment>
<dbReference type="InterPro" id="IPR029416">
    <property type="entry name" value="CFAP300"/>
</dbReference>
<keyword evidence="5" id="KW-0963">Cytoplasm</keyword>
<sequence length="595" mass="67427">MEFAGRYGFQHLPLEKFPCWENKEIKEKLTKWSMLDGIRLKAYSFTRPFKDYLHEEFIKKFFACPVVTSTFETANNFKFAPIGTPAELVKFSKVSCTHTTMELFDKLTQNEAIVRQCGGIVQCAPEYTILTTLIPPLARSSELEIEPDLENVFSSEDTKEFLFQLFAHLVLGGSLCQYEDYITQYLEVTKVLYKNLVSVMLTPEEEGLSVVSSIFKIHSISNPAFSRGQYCAEGGNLKPPTSKCKEEKAPATCEDDADVFTQIDSSDDGTASPPPPKVTKYYQDTYCTNFAGLVLYPGEYETEDDDPKFYPDHAVPSTALYPYRGVEPHCPSMTVMKFISALGGRNERQQLLEGKIAEDDIGRFWKPSKFNRSPGSTNGHSNSTAITSGGRAPRRRGQRGVIINRYSKHCNQRQSEEEATLPHRKLQRKQCKKHDVERKFLVVSKKLAPVDVLKRNSSGWYTRTLHSPSVCDLIFVSGDEMETDTDTHLDEELEEDKLWEEDFLQTFQHQEEHCTIARTLLTATKAEVGTLAASRKVLNILMNFQEHFHMWIPTLINSSDGDESESGDTGSDSYGYYGSKCSDDLPGTFPYNMEK</sequence>
<evidence type="ECO:0000256" key="1">
    <source>
        <dbReference type="ARBA" id="ARBA00002404"/>
    </source>
</evidence>
<evidence type="ECO:0000256" key="2">
    <source>
        <dbReference type="ARBA" id="ARBA00004430"/>
    </source>
</evidence>
<feature type="compositionally biased region" description="Polar residues" evidence="8">
    <location>
        <begin position="370"/>
        <end position="387"/>
    </location>
</feature>
<comment type="subcellular location">
    <subcellularLocation>
        <location evidence="2">Cytoplasm</location>
        <location evidence="2">Cytoskeleton</location>
        <location evidence="2">Cilium axoneme</location>
    </subcellularLocation>
</comment>
<dbReference type="OrthoDB" id="10259249at2759"/>
<dbReference type="Pfam" id="PF14926">
    <property type="entry name" value="CFAP300"/>
    <property type="match status" value="1"/>
</dbReference>
<protein>
    <recommendedName>
        <fullName evidence="4">Cilia- and flagella-associated protein 300</fullName>
    </recommendedName>
</protein>
<dbReference type="STRING" id="158441.A0A226DMB2"/>
<evidence type="ECO:0000256" key="7">
    <source>
        <dbReference type="ARBA" id="ARBA00023273"/>
    </source>
</evidence>
<dbReference type="GO" id="GO:0005930">
    <property type="term" value="C:axoneme"/>
    <property type="evidence" value="ECO:0007669"/>
    <property type="project" value="UniProtKB-SubCell"/>
</dbReference>
<feature type="region of interest" description="Disordered" evidence="8">
    <location>
        <begin position="369"/>
        <end position="397"/>
    </location>
</feature>
<dbReference type="PANTHER" id="PTHR31078:SF1">
    <property type="entry name" value="CILIA- AND FLAGELLA-ASSOCIATED PROTEIN 300"/>
    <property type="match status" value="1"/>
</dbReference>
<feature type="region of interest" description="Disordered" evidence="8">
    <location>
        <begin position="559"/>
        <end position="595"/>
    </location>
</feature>
<feature type="compositionally biased region" description="Low complexity" evidence="8">
    <location>
        <begin position="567"/>
        <end position="580"/>
    </location>
</feature>
<name>A0A226DMB2_FOLCA</name>
<organism evidence="9 10">
    <name type="scientific">Folsomia candida</name>
    <name type="common">Springtail</name>
    <dbReference type="NCBI Taxonomy" id="158441"/>
    <lineage>
        <taxon>Eukaryota</taxon>
        <taxon>Metazoa</taxon>
        <taxon>Ecdysozoa</taxon>
        <taxon>Arthropoda</taxon>
        <taxon>Hexapoda</taxon>
        <taxon>Collembola</taxon>
        <taxon>Entomobryomorpha</taxon>
        <taxon>Isotomoidea</taxon>
        <taxon>Isotomidae</taxon>
        <taxon>Proisotominae</taxon>
        <taxon>Folsomia</taxon>
    </lineage>
</organism>
<comment type="caution">
    <text evidence="9">The sequence shown here is derived from an EMBL/GenBank/DDBJ whole genome shotgun (WGS) entry which is preliminary data.</text>
</comment>
<comment type="similarity">
    <text evidence="3">Belongs to the CFAP300 family.</text>
</comment>
<evidence type="ECO:0000256" key="8">
    <source>
        <dbReference type="SAM" id="MobiDB-lite"/>
    </source>
</evidence>
<reference evidence="9 10" key="1">
    <citation type="submission" date="2015-12" db="EMBL/GenBank/DDBJ databases">
        <title>The genome of Folsomia candida.</title>
        <authorList>
            <person name="Faddeeva A."/>
            <person name="Derks M.F."/>
            <person name="Anvar Y."/>
            <person name="Smit S."/>
            <person name="Van Straalen N."/>
            <person name="Roelofs D."/>
        </authorList>
    </citation>
    <scope>NUCLEOTIDE SEQUENCE [LARGE SCALE GENOMIC DNA]</scope>
    <source>
        <strain evidence="9 10">VU population</strain>
        <tissue evidence="9">Whole body</tissue>
    </source>
</reference>
<dbReference type="PANTHER" id="PTHR31078">
    <property type="entry name" value="CILIA- AND FLAGELLA-ASSOCIATED PROTEIN 300"/>
    <property type="match status" value="1"/>
</dbReference>
<accession>A0A226DMB2</accession>
<evidence type="ECO:0000256" key="3">
    <source>
        <dbReference type="ARBA" id="ARBA00009205"/>
    </source>
</evidence>